<dbReference type="Proteomes" id="UP001144978">
    <property type="component" value="Unassembled WGS sequence"/>
</dbReference>
<evidence type="ECO:0000313" key="2">
    <source>
        <dbReference type="Proteomes" id="UP001144978"/>
    </source>
</evidence>
<proteinExistence type="predicted"/>
<protein>
    <submittedName>
        <fullName evidence="1">Uncharacterized protein</fullName>
    </submittedName>
</protein>
<name>A0ACC1MM22_9APHY</name>
<comment type="caution">
    <text evidence="1">The sequence shown here is derived from an EMBL/GenBank/DDBJ whole genome shotgun (WGS) entry which is preliminary data.</text>
</comment>
<gene>
    <name evidence="1" type="ORF">NUW54_g13421</name>
</gene>
<dbReference type="EMBL" id="JANSHE010006227">
    <property type="protein sequence ID" value="KAJ2967738.1"/>
    <property type="molecule type" value="Genomic_DNA"/>
</dbReference>
<evidence type="ECO:0000313" key="1">
    <source>
        <dbReference type="EMBL" id="KAJ2967738.1"/>
    </source>
</evidence>
<accession>A0ACC1MM22</accession>
<sequence>MPASDFAKADLNEVVEQLTTDEAILLTAGVGFWHTHAVPRLGIPAIKVSDGPNGMPSTFYTFESKS</sequence>
<organism evidence="1 2">
    <name type="scientific">Trametes sanguinea</name>
    <dbReference type="NCBI Taxonomy" id="158606"/>
    <lineage>
        <taxon>Eukaryota</taxon>
        <taxon>Fungi</taxon>
        <taxon>Dikarya</taxon>
        <taxon>Basidiomycota</taxon>
        <taxon>Agaricomycotina</taxon>
        <taxon>Agaricomycetes</taxon>
        <taxon>Polyporales</taxon>
        <taxon>Polyporaceae</taxon>
        <taxon>Trametes</taxon>
    </lineage>
</organism>
<keyword evidence="2" id="KW-1185">Reference proteome</keyword>
<reference evidence="1" key="1">
    <citation type="submission" date="2022-08" db="EMBL/GenBank/DDBJ databases">
        <title>Genome Sequence of Pycnoporus sanguineus.</title>
        <authorList>
            <person name="Buettner E."/>
        </authorList>
    </citation>
    <scope>NUCLEOTIDE SEQUENCE</scope>
    <source>
        <strain evidence="1">CG-C14</strain>
    </source>
</reference>